<protein>
    <submittedName>
        <fullName evidence="1">Uncharacterized protein</fullName>
    </submittedName>
</protein>
<dbReference type="AlphaFoldDB" id="A0A1J7IU84"/>
<sequence>MVVSSHYSMEHLALMIDRPLQALVAGDGRIVQTVEDFNRKTMPLFHQTLVSKDGHQATGGRPYERSPKGYIEIRGEVIPSRLTPALRKEFTPALFTAIFDFTRNHIDMEKSCENPRVRKWCKHDIVVGLYDGDSRPYTRGDFANTDLRTSKMVLIVPDDQPGERATSKLIDTKAYKVALATIMHDEQVRGFKLVNEPTFDDVLGCYVLPSVEGGSAQLRLATSSKPIASEYQEIPIGLPW</sequence>
<evidence type="ECO:0000313" key="2">
    <source>
        <dbReference type="Proteomes" id="UP000182658"/>
    </source>
</evidence>
<name>A0A1J7IU84_9PEZI</name>
<dbReference type="Proteomes" id="UP000182658">
    <property type="component" value="Unassembled WGS sequence"/>
</dbReference>
<dbReference type="InParanoid" id="A0A1J7IU84"/>
<gene>
    <name evidence="1" type="ORF">CONLIGDRAFT_679632</name>
</gene>
<evidence type="ECO:0000313" key="1">
    <source>
        <dbReference type="EMBL" id="OIW30877.1"/>
    </source>
</evidence>
<reference evidence="1 2" key="1">
    <citation type="submission" date="2016-10" db="EMBL/GenBank/DDBJ databases">
        <title>Draft genome sequence of Coniochaeta ligniaria NRRL30616, a lignocellulolytic fungus for bioabatement of inhibitors in plant biomass hydrolysates.</title>
        <authorList>
            <consortium name="DOE Joint Genome Institute"/>
            <person name="Jimenez D.J."/>
            <person name="Hector R.E."/>
            <person name="Riley R."/>
            <person name="Sun H."/>
            <person name="Grigoriev I.V."/>
            <person name="Van Elsas J.D."/>
            <person name="Nichols N.N."/>
        </authorList>
    </citation>
    <scope>NUCLEOTIDE SEQUENCE [LARGE SCALE GENOMIC DNA]</scope>
    <source>
        <strain evidence="1 2">NRRL 30616</strain>
    </source>
</reference>
<accession>A0A1J7IU84</accession>
<dbReference type="EMBL" id="KV875096">
    <property type="protein sequence ID" value="OIW30877.1"/>
    <property type="molecule type" value="Genomic_DNA"/>
</dbReference>
<proteinExistence type="predicted"/>
<keyword evidence="2" id="KW-1185">Reference proteome</keyword>
<organism evidence="1 2">
    <name type="scientific">Coniochaeta ligniaria NRRL 30616</name>
    <dbReference type="NCBI Taxonomy" id="1408157"/>
    <lineage>
        <taxon>Eukaryota</taxon>
        <taxon>Fungi</taxon>
        <taxon>Dikarya</taxon>
        <taxon>Ascomycota</taxon>
        <taxon>Pezizomycotina</taxon>
        <taxon>Sordariomycetes</taxon>
        <taxon>Sordariomycetidae</taxon>
        <taxon>Coniochaetales</taxon>
        <taxon>Coniochaetaceae</taxon>
        <taxon>Coniochaeta</taxon>
    </lineage>
</organism>
<dbReference type="OrthoDB" id="194468at2759"/>